<organism evidence="1 2">
    <name type="scientific">Funneliformis geosporum</name>
    <dbReference type="NCBI Taxonomy" id="1117311"/>
    <lineage>
        <taxon>Eukaryota</taxon>
        <taxon>Fungi</taxon>
        <taxon>Fungi incertae sedis</taxon>
        <taxon>Mucoromycota</taxon>
        <taxon>Glomeromycotina</taxon>
        <taxon>Glomeromycetes</taxon>
        <taxon>Glomerales</taxon>
        <taxon>Glomeraceae</taxon>
        <taxon>Funneliformis</taxon>
    </lineage>
</organism>
<name>A0A9W4SZJ4_9GLOM</name>
<dbReference type="Proteomes" id="UP001153678">
    <property type="component" value="Unassembled WGS sequence"/>
</dbReference>
<proteinExistence type="predicted"/>
<gene>
    <name evidence="1" type="ORF">FWILDA_LOCUS12657</name>
</gene>
<comment type="caution">
    <text evidence="1">The sequence shown here is derived from an EMBL/GenBank/DDBJ whole genome shotgun (WGS) entry which is preliminary data.</text>
</comment>
<dbReference type="OrthoDB" id="10496692at2759"/>
<evidence type="ECO:0000313" key="2">
    <source>
        <dbReference type="Proteomes" id="UP001153678"/>
    </source>
</evidence>
<accession>A0A9W4SZJ4</accession>
<protein>
    <submittedName>
        <fullName evidence="1">19932_t:CDS:1</fullName>
    </submittedName>
</protein>
<keyword evidence="2" id="KW-1185">Reference proteome</keyword>
<evidence type="ECO:0000313" key="1">
    <source>
        <dbReference type="EMBL" id="CAI2186599.1"/>
    </source>
</evidence>
<reference evidence="1" key="1">
    <citation type="submission" date="2022-08" db="EMBL/GenBank/DDBJ databases">
        <authorList>
            <person name="Kallberg Y."/>
            <person name="Tangrot J."/>
            <person name="Rosling A."/>
        </authorList>
    </citation>
    <scope>NUCLEOTIDE SEQUENCE</scope>
    <source>
        <strain evidence="1">Wild A</strain>
    </source>
</reference>
<dbReference type="EMBL" id="CAMKVN010004215">
    <property type="protein sequence ID" value="CAI2186599.1"/>
    <property type="molecule type" value="Genomic_DNA"/>
</dbReference>
<sequence length="198" mass="23186">MPYKKNGETKIEAKRVEGKLRSDNPILCGTPTTNLSFYYYDDYNVSVFPFLFNNDQVKRIGVDFDKARYNPDDYFKPLDIAMVFNDEKILRYHPVIAFKKTDEIIKHIANCVEGEENYYSRSNLKKGPFRIKKRDGYENSNNCENFVNRCVLGLDFSELGEKKAEEKIQGYKRKTEINISEHLNKTKSELDRLVNNVP</sequence>
<dbReference type="AlphaFoldDB" id="A0A9W4SZJ4"/>